<accession>A0A0F8A2Y1</accession>
<organism evidence="2 3">
    <name type="scientific">Hirsutella minnesotensis 3608</name>
    <dbReference type="NCBI Taxonomy" id="1043627"/>
    <lineage>
        <taxon>Eukaryota</taxon>
        <taxon>Fungi</taxon>
        <taxon>Dikarya</taxon>
        <taxon>Ascomycota</taxon>
        <taxon>Pezizomycotina</taxon>
        <taxon>Sordariomycetes</taxon>
        <taxon>Hypocreomycetidae</taxon>
        <taxon>Hypocreales</taxon>
        <taxon>Ophiocordycipitaceae</taxon>
        <taxon>Hirsutella</taxon>
    </lineage>
</organism>
<dbReference type="AlphaFoldDB" id="A0A0F8A2Y1"/>
<evidence type="ECO:0000256" key="1">
    <source>
        <dbReference type="SAM" id="SignalP"/>
    </source>
</evidence>
<reference evidence="2 3" key="1">
    <citation type="journal article" date="2014" name="Genome Biol. Evol.">
        <title>Comparative genomics and transcriptomics analyses reveal divergent lifestyle features of nematode endoparasitic fungus Hirsutella minnesotensis.</title>
        <authorList>
            <person name="Lai Y."/>
            <person name="Liu K."/>
            <person name="Zhang X."/>
            <person name="Zhang X."/>
            <person name="Li K."/>
            <person name="Wang N."/>
            <person name="Shu C."/>
            <person name="Wu Y."/>
            <person name="Wang C."/>
            <person name="Bushley K.E."/>
            <person name="Xiang M."/>
            <person name="Liu X."/>
        </authorList>
    </citation>
    <scope>NUCLEOTIDE SEQUENCE [LARGE SCALE GENOMIC DNA]</scope>
    <source>
        <strain evidence="2 3">3608</strain>
    </source>
</reference>
<feature type="signal peptide" evidence="1">
    <location>
        <begin position="1"/>
        <end position="18"/>
    </location>
</feature>
<proteinExistence type="predicted"/>
<feature type="chain" id="PRO_5002526531" evidence="1">
    <location>
        <begin position="19"/>
        <end position="102"/>
    </location>
</feature>
<evidence type="ECO:0000313" key="3">
    <source>
        <dbReference type="Proteomes" id="UP000054481"/>
    </source>
</evidence>
<gene>
    <name evidence="2" type="ORF">HIM_09734</name>
</gene>
<name>A0A0F8A2Y1_9HYPO</name>
<keyword evidence="1" id="KW-0732">Signal</keyword>
<sequence>MKLLQTLAISSLATFSTASPLNQTEIVARKSLAGCYIGDWSDCCVPKYCKCRNGGFFKPNPHPAGSDACDPPGDYMSHEASKMKGYCCRGKQQPLIVVPMAD</sequence>
<dbReference type="Proteomes" id="UP000054481">
    <property type="component" value="Unassembled WGS sequence"/>
</dbReference>
<dbReference type="EMBL" id="KQ030602">
    <property type="protein sequence ID" value="KJZ70869.1"/>
    <property type="molecule type" value="Genomic_DNA"/>
</dbReference>
<protein>
    <submittedName>
        <fullName evidence="2">Uncharacterized protein</fullName>
    </submittedName>
</protein>
<keyword evidence="3" id="KW-1185">Reference proteome</keyword>
<evidence type="ECO:0000313" key="2">
    <source>
        <dbReference type="EMBL" id="KJZ70869.1"/>
    </source>
</evidence>